<dbReference type="EMBL" id="FNAI01000006">
    <property type="protein sequence ID" value="SDE41164.1"/>
    <property type="molecule type" value="Genomic_DNA"/>
</dbReference>
<keyword evidence="4" id="KW-1185">Reference proteome</keyword>
<organism evidence="3 4">
    <name type="scientific">Mucilaginibacter pineti</name>
    <dbReference type="NCBI Taxonomy" id="1391627"/>
    <lineage>
        <taxon>Bacteria</taxon>
        <taxon>Pseudomonadati</taxon>
        <taxon>Bacteroidota</taxon>
        <taxon>Sphingobacteriia</taxon>
        <taxon>Sphingobacteriales</taxon>
        <taxon>Sphingobacteriaceae</taxon>
        <taxon>Mucilaginibacter</taxon>
    </lineage>
</organism>
<name>A0A1G7CP23_9SPHI</name>
<gene>
    <name evidence="3" type="ORF">SAMN05216464_10637</name>
</gene>
<evidence type="ECO:0000313" key="3">
    <source>
        <dbReference type="EMBL" id="SDE41164.1"/>
    </source>
</evidence>
<keyword evidence="1" id="KW-0472">Membrane</keyword>
<evidence type="ECO:0008006" key="5">
    <source>
        <dbReference type="Google" id="ProtNLM"/>
    </source>
</evidence>
<dbReference type="AlphaFoldDB" id="A0A1G7CP23"/>
<evidence type="ECO:0000256" key="1">
    <source>
        <dbReference type="SAM" id="Phobius"/>
    </source>
</evidence>
<keyword evidence="1" id="KW-1133">Transmembrane helix</keyword>
<dbReference type="STRING" id="1391627.SAMN05216464_10637"/>
<evidence type="ECO:0000313" key="4">
    <source>
        <dbReference type="Proteomes" id="UP000199072"/>
    </source>
</evidence>
<accession>A0A1G7CP23</accession>
<evidence type="ECO:0000256" key="2">
    <source>
        <dbReference type="SAM" id="SignalP"/>
    </source>
</evidence>
<reference evidence="3 4" key="1">
    <citation type="submission" date="2016-10" db="EMBL/GenBank/DDBJ databases">
        <authorList>
            <person name="de Groot N.N."/>
        </authorList>
    </citation>
    <scope>NUCLEOTIDE SEQUENCE [LARGE SCALE GENOMIC DNA]</scope>
    <source>
        <strain evidence="3 4">47C3B</strain>
    </source>
</reference>
<keyword evidence="1" id="KW-0812">Transmembrane</keyword>
<sequence>MKTKIYLIALTVLLSFTALTSRASVNTDALTPLSKETIATMTDEQKQARIEEIKARVNEIKAMKKSDLTKEERKELRTELKGLKHEANAMGGGGIYLSVGAIIIIILVLILIL</sequence>
<dbReference type="RefSeq" id="WP_091149966.1">
    <property type="nucleotide sequence ID" value="NZ_FNAI01000006.1"/>
</dbReference>
<dbReference type="Proteomes" id="UP000199072">
    <property type="component" value="Unassembled WGS sequence"/>
</dbReference>
<feature type="chain" id="PRO_5011472045" description="Seryl-tRNA synthetase" evidence="2">
    <location>
        <begin position="24"/>
        <end position="113"/>
    </location>
</feature>
<keyword evidence="2" id="KW-0732">Signal</keyword>
<dbReference type="OrthoDB" id="799395at2"/>
<feature type="signal peptide" evidence="2">
    <location>
        <begin position="1"/>
        <end position="23"/>
    </location>
</feature>
<feature type="transmembrane region" description="Helical" evidence="1">
    <location>
        <begin position="93"/>
        <end position="112"/>
    </location>
</feature>
<protein>
    <recommendedName>
        <fullName evidence="5">Seryl-tRNA synthetase</fullName>
    </recommendedName>
</protein>
<proteinExistence type="predicted"/>